<keyword evidence="4" id="KW-0057">Aromatic amino acid biosynthesis</keyword>
<evidence type="ECO:0000259" key="7">
    <source>
        <dbReference type="PROSITE" id="PS51171"/>
    </source>
</evidence>
<evidence type="ECO:0000256" key="3">
    <source>
        <dbReference type="ARBA" id="ARBA00022605"/>
    </source>
</evidence>
<dbReference type="InterPro" id="IPR008242">
    <property type="entry name" value="Chor_mutase/pphenate_deHydtase"/>
</dbReference>
<evidence type="ECO:0000256" key="1">
    <source>
        <dbReference type="ARBA" id="ARBA00004741"/>
    </source>
</evidence>
<dbReference type="CDD" id="cd04905">
    <property type="entry name" value="ACT_CM-PDT"/>
    <property type="match status" value="1"/>
</dbReference>
<sequence length="299" mass="31820">MDSFPQNALSMTKKMEETAAGNPASAVAFQGAPGANSHIAALQFDPECLPLPCFSFEDALESVKLGVADSALIPIENNLHGRIADIHFLLPESGLHIVAEHFMPIQHCLMAKSADAKIKTAMSHPQALGQCRHYLREKGIIPVAYADTAAAAAFVAEGNDPSAAAIAPPLSAELYGLEPIANAIQDRADNMTRFVMLAPEASMPEANGPLMTTFVFEVKNIPAALYKAMGGFATNGVNMTKLESYQQGNSFAASEFYADIEGAPGNPAVDRALEELAFHCNSVRMLGTYRQARPRTVGG</sequence>
<organism evidence="8">
    <name type="scientific">hydrothermal vent metagenome</name>
    <dbReference type="NCBI Taxonomy" id="652676"/>
    <lineage>
        <taxon>unclassified sequences</taxon>
        <taxon>metagenomes</taxon>
        <taxon>ecological metagenomes</taxon>
    </lineage>
</organism>
<dbReference type="SUPFAM" id="SSF55021">
    <property type="entry name" value="ACT-like"/>
    <property type="match status" value="1"/>
</dbReference>
<dbReference type="Gene3D" id="3.40.190.10">
    <property type="entry name" value="Periplasmic binding protein-like II"/>
    <property type="match status" value="2"/>
</dbReference>
<keyword evidence="3" id="KW-0028">Amino-acid biosynthesis</keyword>
<comment type="pathway">
    <text evidence="1">Amino-acid biosynthesis; L-phenylalanine biosynthesis; phenylpyruvate from prephenate: step 1/1.</text>
</comment>
<dbReference type="InterPro" id="IPR045865">
    <property type="entry name" value="ACT-like_dom_sf"/>
</dbReference>
<dbReference type="PROSITE" id="PS51171">
    <property type="entry name" value="PREPHENATE_DEHYDR_3"/>
    <property type="match status" value="1"/>
</dbReference>
<dbReference type="SUPFAM" id="SSF53850">
    <property type="entry name" value="Periplasmic binding protein-like II"/>
    <property type="match status" value="1"/>
</dbReference>
<keyword evidence="6 8" id="KW-0456">Lyase</keyword>
<name>A0A3B0ST30_9ZZZZ</name>
<dbReference type="GO" id="GO:0004664">
    <property type="term" value="F:prephenate dehydratase activity"/>
    <property type="evidence" value="ECO:0007669"/>
    <property type="project" value="UniProtKB-EC"/>
</dbReference>
<dbReference type="GO" id="GO:0005737">
    <property type="term" value="C:cytoplasm"/>
    <property type="evidence" value="ECO:0007669"/>
    <property type="project" value="TreeGrafter"/>
</dbReference>
<dbReference type="GO" id="GO:0009094">
    <property type="term" value="P:L-phenylalanine biosynthetic process"/>
    <property type="evidence" value="ECO:0007669"/>
    <property type="project" value="UniProtKB-UniPathway"/>
</dbReference>
<dbReference type="PANTHER" id="PTHR21022:SF19">
    <property type="entry name" value="PREPHENATE DEHYDRATASE-RELATED"/>
    <property type="match status" value="1"/>
</dbReference>
<gene>
    <name evidence="8" type="ORF">MNBD_ALPHA04-1706</name>
</gene>
<dbReference type="CDD" id="cd13631">
    <property type="entry name" value="PBP2_Ct-PDT_like"/>
    <property type="match status" value="1"/>
</dbReference>
<dbReference type="EC" id="4.2.1.51" evidence="2"/>
<dbReference type="Pfam" id="PF00800">
    <property type="entry name" value="PDT"/>
    <property type="match status" value="1"/>
</dbReference>
<dbReference type="NCBIfam" id="NF008866">
    <property type="entry name" value="PRK11899.1"/>
    <property type="match status" value="1"/>
</dbReference>
<dbReference type="PANTHER" id="PTHR21022">
    <property type="entry name" value="PREPHENATE DEHYDRATASE P PROTEIN"/>
    <property type="match status" value="1"/>
</dbReference>
<dbReference type="EMBL" id="UOEF01000439">
    <property type="protein sequence ID" value="VAW05442.1"/>
    <property type="molecule type" value="Genomic_DNA"/>
</dbReference>
<dbReference type="InterPro" id="IPR001086">
    <property type="entry name" value="Preph_deHydtase"/>
</dbReference>
<proteinExistence type="predicted"/>
<dbReference type="UniPathway" id="UPA00121">
    <property type="reaction ID" value="UER00345"/>
</dbReference>
<evidence type="ECO:0000256" key="6">
    <source>
        <dbReference type="ARBA" id="ARBA00023239"/>
    </source>
</evidence>
<reference evidence="8" key="1">
    <citation type="submission" date="2018-06" db="EMBL/GenBank/DDBJ databases">
        <authorList>
            <person name="Zhirakovskaya E."/>
        </authorList>
    </citation>
    <scope>NUCLEOTIDE SEQUENCE</scope>
</reference>
<dbReference type="Gene3D" id="3.30.70.260">
    <property type="match status" value="1"/>
</dbReference>
<accession>A0A3B0ST30</accession>
<evidence type="ECO:0000256" key="2">
    <source>
        <dbReference type="ARBA" id="ARBA00013147"/>
    </source>
</evidence>
<dbReference type="InterPro" id="IPR018528">
    <property type="entry name" value="Preph_deHydtase_CS"/>
</dbReference>
<protein>
    <recommendedName>
        <fullName evidence="2">prephenate dehydratase</fullName>
        <ecNumber evidence="2">4.2.1.51</ecNumber>
    </recommendedName>
</protein>
<evidence type="ECO:0000313" key="8">
    <source>
        <dbReference type="EMBL" id="VAW05442.1"/>
    </source>
</evidence>
<evidence type="ECO:0000256" key="5">
    <source>
        <dbReference type="ARBA" id="ARBA00023222"/>
    </source>
</evidence>
<keyword evidence="5" id="KW-0584">Phenylalanine biosynthesis</keyword>
<feature type="domain" description="Prephenate dehydratase" evidence="7">
    <location>
        <begin position="26"/>
        <end position="199"/>
    </location>
</feature>
<dbReference type="AlphaFoldDB" id="A0A3B0ST30"/>
<dbReference type="PIRSF" id="PIRSF001500">
    <property type="entry name" value="Chor_mut_pdt_Ppr"/>
    <property type="match status" value="1"/>
</dbReference>
<dbReference type="PROSITE" id="PS00857">
    <property type="entry name" value="PREPHENATE_DEHYDR_1"/>
    <property type="match status" value="1"/>
</dbReference>
<evidence type="ECO:0000256" key="4">
    <source>
        <dbReference type="ARBA" id="ARBA00023141"/>
    </source>
</evidence>